<dbReference type="SMART" id="SM00645">
    <property type="entry name" value="Pept_C1"/>
    <property type="match status" value="1"/>
</dbReference>
<dbReference type="InterPro" id="IPR000169">
    <property type="entry name" value="Pept_cys_AS"/>
</dbReference>
<keyword evidence="4" id="KW-0788">Thiol protease</keyword>
<dbReference type="OrthoDB" id="10253408at2759"/>
<keyword evidence="6" id="KW-0732">Signal</keyword>
<dbReference type="CDD" id="cd02248">
    <property type="entry name" value="Peptidase_C1A"/>
    <property type="match status" value="1"/>
</dbReference>
<keyword evidence="5" id="KW-1015">Disulfide bond</keyword>
<keyword evidence="9" id="KW-1185">Reference proteome</keyword>
<sequence length="357" mass="40675">MHLTAVFIFILVSKIQSQQASSPDTEDTEYVSELKQLRGYLLRKFMQTLPEIVKSWMNFKKDQGLILTPDQNRKYFFVYGKMKLFIEEFMANTNRPFEVGENSLTHLDREQYFKTAGFVQSYSEEPNIQLHAEESPTSNLKAIPVYVDWRAKGHVNSVRDQGNCGSCYAFAATNVVESHRSIKYGKLEVLSEQSIVDCSYKFGNYQCNGGNYEYTFTYLKKYPFPLSSTYPYNEQPNTCRLYEDPRKAIVKDFKSVPSGDEHNLAFTTSKSGPIAIAFDVKDPAFQSFKSGVYTSTYCSTTLLNHAMTVVGVGEKPRPHFIVRNSWSPSWGMGGYINVEKNGRNVCGIATYAFYPIV</sequence>
<evidence type="ECO:0000259" key="7">
    <source>
        <dbReference type="SMART" id="SM00645"/>
    </source>
</evidence>
<accession>A0A0C2M2H2</accession>
<dbReference type="InterPro" id="IPR013128">
    <property type="entry name" value="Peptidase_C1A"/>
</dbReference>
<dbReference type="EMBL" id="JWZT01005356">
    <property type="protein sequence ID" value="KII61270.1"/>
    <property type="molecule type" value="Genomic_DNA"/>
</dbReference>
<dbReference type="InterPro" id="IPR038765">
    <property type="entry name" value="Papain-like_cys_pep_sf"/>
</dbReference>
<dbReference type="AlphaFoldDB" id="A0A0C2M2H2"/>
<keyword evidence="3" id="KW-0378">Hydrolase</keyword>
<dbReference type="Proteomes" id="UP000031668">
    <property type="component" value="Unassembled WGS sequence"/>
</dbReference>
<dbReference type="Pfam" id="PF00112">
    <property type="entry name" value="Peptidase_C1"/>
    <property type="match status" value="1"/>
</dbReference>
<feature type="signal peptide" evidence="6">
    <location>
        <begin position="1"/>
        <end position="17"/>
    </location>
</feature>
<dbReference type="OMA" id="IFERWTE"/>
<dbReference type="InterPro" id="IPR000668">
    <property type="entry name" value="Peptidase_C1A_C"/>
</dbReference>
<feature type="chain" id="PRO_5018522366" evidence="6">
    <location>
        <begin position="18"/>
        <end position="357"/>
    </location>
</feature>
<dbReference type="InterPro" id="IPR039417">
    <property type="entry name" value="Peptidase_C1A_papain-like"/>
</dbReference>
<feature type="domain" description="Peptidase C1A papain C-terminal" evidence="7">
    <location>
        <begin position="143"/>
        <end position="356"/>
    </location>
</feature>
<dbReference type="PROSITE" id="PS00639">
    <property type="entry name" value="THIOL_PROTEASE_HIS"/>
    <property type="match status" value="1"/>
</dbReference>
<dbReference type="Gene3D" id="3.90.70.10">
    <property type="entry name" value="Cysteine proteinases"/>
    <property type="match status" value="1"/>
</dbReference>
<dbReference type="PANTHER" id="PTHR12411">
    <property type="entry name" value="CYSTEINE PROTEASE FAMILY C1-RELATED"/>
    <property type="match status" value="1"/>
</dbReference>
<evidence type="ECO:0000256" key="2">
    <source>
        <dbReference type="ARBA" id="ARBA00022670"/>
    </source>
</evidence>
<dbReference type="FunFam" id="3.90.70.10:FF:000332">
    <property type="entry name" value="Cathepsin L1"/>
    <property type="match status" value="1"/>
</dbReference>
<evidence type="ECO:0000256" key="1">
    <source>
        <dbReference type="ARBA" id="ARBA00008455"/>
    </source>
</evidence>
<keyword evidence="2" id="KW-0645">Protease</keyword>
<dbReference type="GO" id="GO:0006508">
    <property type="term" value="P:proteolysis"/>
    <property type="evidence" value="ECO:0007669"/>
    <property type="project" value="UniProtKB-KW"/>
</dbReference>
<dbReference type="PROSITE" id="PS00139">
    <property type="entry name" value="THIOL_PROTEASE_CYS"/>
    <property type="match status" value="1"/>
</dbReference>
<evidence type="ECO:0000256" key="4">
    <source>
        <dbReference type="ARBA" id="ARBA00022807"/>
    </source>
</evidence>
<organism evidence="8 9">
    <name type="scientific">Thelohanellus kitauei</name>
    <name type="common">Myxosporean</name>
    <dbReference type="NCBI Taxonomy" id="669202"/>
    <lineage>
        <taxon>Eukaryota</taxon>
        <taxon>Metazoa</taxon>
        <taxon>Cnidaria</taxon>
        <taxon>Myxozoa</taxon>
        <taxon>Myxosporea</taxon>
        <taxon>Bivalvulida</taxon>
        <taxon>Platysporina</taxon>
        <taxon>Myxobolidae</taxon>
        <taxon>Thelohanellus</taxon>
    </lineage>
</organism>
<evidence type="ECO:0000256" key="5">
    <source>
        <dbReference type="ARBA" id="ARBA00023157"/>
    </source>
</evidence>
<evidence type="ECO:0000313" key="9">
    <source>
        <dbReference type="Proteomes" id="UP000031668"/>
    </source>
</evidence>
<comment type="caution">
    <text evidence="8">The sequence shown here is derived from an EMBL/GenBank/DDBJ whole genome shotgun (WGS) entry which is preliminary data.</text>
</comment>
<evidence type="ECO:0000256" key="6">
    <source>
        <dbReference type="SAM" id="SignalP"/>
    </source>
</evidence>
<evidence type="ECO:0000313" key="8">
    <source>
        <dbReference type="EMBL" id="KII61270.1"/>
    </source>
</evidence>
<name>A0A0C2M2H2_THEKT</name>
<dbReference type="GO" id="GO:0008234">
    <property type="term" value="F:cysteine-type peptidase activity"/>
    <property type="evidence" value="ECO:0007669"/>
    <property type="project" value="UniProtKB-KW"/>
</dbReference>
<comment type="similarity">
    <text evidence="1">Belongs to the peptidase C1 family.</text>
</comment>
<gene>
    <name evidence="8" type="ORF">RF11_03066</name>
</gene>
<protein>
    <submittedName>
        <fullName evidence="8">Cathepsin L</fullName>
    </submittedName>
</protein>
<proteinExistence type="inferred from homology"/>
<dbReference type="InterPro" id="IPR025660">
    <property type="entry name" value="Pept_his_AS"/>
</dbReference>
<reference evidence="8 9" key="1">
    <citation type="journal article" date="2014" name="Genome Biol. Evol.">
        <title>The genome of the myxosporean Thelohanellus kitauei shows adaptations to nutrient acquisition within its fish host.</title>
        <authorList>
            <person name="Yang Y."/>
            <person name="Xiong J."/>
            <person name="Zhou Z."/>
            <person name="Huo F."/>
            <person name="Miao W."/>
            <person name="Ran C."/>
            <person name="Liu Y."/>
            <person name="Zhang J."/>
            <person name="Feng J."/>
            <person name="Wang M."/>
            <person name="Wang M."/>
            <person name="Wang L."/>
            <person name="Yao B."/>
        </authorList>
    </citation>
    <scope>NUCLEOTIDE SEQUENCE [LARGE SCALE GENOMIC DNA]</scope>
    <source>
        <strain evidence="8">Wuqing</strain>
    </source>
</reference>
<dbReference type="SUPFAM" id="SSF54001">
    <property type="entry name" value="Cysteine proteinases"/>
    <property type="match status" value="1"/>
</dbReference>
<evidence type="ECO:0000256" key="3">
    <source>
        <dbReference type="ARBA" id="ARBA00022801"/>
    </source>
</evidence>